<evidence type="ECO:0000313" key="2">
    <source>
        <dbReference type="EMBL" id="AFX89067.1"/>
    </source>
</evidence>
<evidence type="ECO:0000256" key="1">
    <source>
        <dbReference type="SAM" id="Phobius"/>
    </source>
</evidence>
<keyword evidence="1" id="KW-0472">Membrane</keyword>
<dbReference type="KEGG" id="hpyk:HPAKL86_00165"/>
<gene>
    <name evidence="2" type="ORF">HPAKL86_00165</name>
    <name evidence="3" type="ORF">HPAKL86_05150</name>
</gene>
<dbReference type="PATRIC" id="fig|1055532.3.peg.1061"/>
<keyword evidence="1" id="KW-0812">Transmembrane</keyword>
<reference evidence="3 4" key="1">
    <citation type="journal article" date="2015" name="Genome Announc.">
        <title>Complete Genome Sequences of Two Helicobacter pylori Strains from a Canadian Arctic Aboriginal Community.</title>
        <authorList>
            <person name="Kersulyte D."/>
            <person name="Bertoli M.T."/>
            <person name="Tamma S."/>
            <person name="Keelan M."/>
            <person name="Munday R."/>
            <person name="Geary J."/>
            <person name="Veldhuyzen van Zanten S."/>
            <person name="Goodman K.J."/>
            <person name="Berg D.E."/>
        </authorList>
    </citation>
    <scope>NUCLEOTIDE SEQUENCE [LARGE SCALE GENOMIC DNA]</scope>
    <source>
        <strain evidence="3">Aklavik86</strain>
    </source>
</reference>
<evidence type="ECO:0000313" key="4">
    <source>
        <dbReference type="Proteomes" id="UP000010078"/>
    </source>
</evidence>
<dbReference type="HOGENOM" id="CLU_2788179_0_0_7"/>
<sequence>MRFIFLSYEMLYFIQSFILFKALFNSKLYLIQSFIDLRLYLIQSFILFRLNLFKTLFKDFIHSKLYFI</sequence>
<dbReference type="KEGG" id="hpyk:HPAKL86_05150"/>
<dbReference type="EMBL" id="CP003476">
    <property type="protein sequence ID" value="AFX90027.1"/>
    <property type="molecule type" value="Genomic_DNA"/>
</dbReference>
<dbReference type="Proteomes" id="UP000010078">
    <property type="component" value="Chromosome"/>
</dbReference>
<organism evidence="3 4">
    <name type="scientific">Helicobacter pylori Aklavik86</name>
    <dbReference type="NCBI Taxonomy" id="1055532"/>
    <lineage>
        <taxon>Bacteria</taxon>
        <taxon>Pseudomonadati</taxon>
        <taxon>Campylobacterota</taxon>
        <taxon>Epsilonproteobacteria</taxon>
        <taxon>Campylobacterales</taxon>
        <taxon>Helicobacteraceae</taxon>
        <taxon>Helicobacter</taxon>
    </lineage>
</organism>
<feature type="transmembrane region" description="Helical" evidence="1">
    <location>
        <begin position="37"/>
        <end position="57"/>
    </location>
</feature>
<accession>K7YNX1</accession>
<protein>
    <submittedName>
        <fullName evidence="3">Uncharacterized protein</fullName>
    </submittedName>
</protein>
<name>K7YNX1_HELPX</name>
<dbReference type="EMBL" id="CP003476">
    <property type="protein sequence ID" value="AFX89067.1"/>
    <property type="molecule type" value="Genomic_DNA"/>
</dbReference>
<dbReference type="AlphaFoldDB" id="K7YNX1"/>
<proteinExistence type="predicted"/>
<evidence type="ECO:0000313" key="3">
    <source>
        <dbReference type="EMBL" id="AFX90027.1"/>
    </source>
</evidence>
<feature type="transmembrane region" description="Helical" evidence="1">
    <location>
        <begin position="12"/>
        <end position="31"/>
    </location>
</feature>
<keyword evidence="1" id="KW-1133">Transmembrane helix</keyword>